<dbReference type="Pfam" id="PF12706">
    <property type="entry name" value="Lactamase_B_2"/>
    <property type="match status" value="1"/>
</dbReference>
<accession>A0A6J4LDL0</accession>
<evidence type="ECO:0000259" key="1">
    <source>
        <dbReference type="SMART" id="SM00849"/>
    </source>
</evidence>
<proteinExistence type="predicted"/>
<feature type="domain" description="Metallo-beta-lactamase" evidence="1">
    <location>
        <begin position="18"/>
        <end position="202"/>
    </location>
</feature>
<dbReference type="InterPro" id="IPR001279">
    <property type="entry name" value="Metallo-B-lactamas"/>
</dbReference>
<reference evidence="2" key="1">
    <citation type="submission" date="2020-02" db="EMBL/GenBank/DDBJ databases">
        <authorList>
            <person name="Meier V. D."/>
        </authorList>
    </citation>
    <scope>NUCLEOTIDE SEQUENCE</scope>
    <source>
        <strain evidence="2">AVDCRST_MAG46</strain>
    </source>
</reference>
<dbReference type="PANTHER" id="PTHR46018">
    <property type="entry name" value="ZINC PHOSPHODIESTERASE ELAC PROTEIN 1"/>
    <property type="match status" value="1"/>
</dbReference>
<gene>
    <name evidence="2" type="ORF">AVDCRST_MAG46-1322</name>
</gene>
<dbReference type="GO" id="GO:0042781">
    <property type="term" value="F:3'-tRNA processing endoribonuclease activity"/>
    <property type="evidence" value="ECO:0007669"/>
    <property type="project" value="TreeGrafter"/>
</dbReference>
<keyword evidence="2" id="KW-0378">Hydrolase</keyword>
<dbReference type="Gene3D" id="3.60.15.10">
    <property type="entry name" value="Ribonuclease Z/Hydroxyacylglutathione hydrolase-like"/>
    <property type="match status" value="1"/>
</dbReference>
<protein>
    <submittedName>
        <fullName evidence="2">Metal-dependent hydrolases of the beta-lactamase superfamily III</fullName>
    </submittedName>
</protein>
<dbReference type="EMBL" id="CADCUD010000086">
    <property type="protein sequence ID" value="CAA9329264.1"/>
    <property type="molecule type" value="Genomic_DNA"/>
</dbReference>
<name>A0A6J4LDL0_9ACTN</name>
<dbReference type="PANTHER" id="PTHR46018:SF4">
    <property type="entry name" value="METALLO-HYDROLASE YHFI-RELATED"/>
    <property type="match status" value="1"/>
</dbReference>
<organism evidence="2">
    <name type="scientific">uncultured Nocardioidaceae bacterium</name>
    <dbReference type="NCBI Taxonomy" id="253824"/>
    <lineage>
        <taxon>Bacteria</taxon>
        <taxon>Bacillati</taxon>
        <taxon>Actinomycetota</taxon>
        <taxon>Actinomycetes</taxon>
        <taxon>Propionibacteriales</taxon>
        <taxon>Nocardioidaceae</taxon>
        <taxon>environmental samples</taxon>
    </lineage>
</organism>
<sequence length="253" mass="26659">MKLTVVGCSGSVPAPGSAASSYLLQADHEGRTYSLVLDLGSGAYGPLQNHVSAHEVDAVSLTHLHADHCLDMTALYVARKYGPGGPAPAIPVHGPTRTGERLARAYDLPATPGMSAEFTFHPWHPDTDTPIGPFSVRVARVVHPVESYAVRVEHEGRSLVYSGDTGPGAALVELAAGADLLLCEASFLETGVNPPDLHLTGRQAGEHARDAGVQRLVLTHVPPWTDRDEVLAEAKEVFDGSVELAVPGASYLP</sequence>
<dbReference type="SUPFAM" id="SSF56281">
    <property type="entry name" value="Metallo-hydrolase/oxidoreductase"/>
    <property type="match status" value="1"/>
</dbReference>
<dbReference type="AlphaFoldDB" id="A0A6J4LDL0"/>
<evidence type="ECO:0000313" key="2">
    <source>
        <dbReference type="EMBL" id="CAA9329264.1"/>
    </source>
</evidence>
<dbReference type="SMART" id="SM00849">
    <property type="entry name" value="Lactamase_B"/>
    <property type="match status" value="1"/>
</dbReference>
<dbReference type="CDD" id="cd07716">
    <property type="entry name" value="RNaseZ_short-form-like_MBL-fold"/>
    <property type="match status" value="1"/>
</dbReference>
<dbReference type="InterPro" id="IPR036866">
    <property type="entry name" value="RibonucZ/Hydroxyglut_hydro"/>
</dbReference>